<proteinExistence type="predicted"/>
<accession>A0AAV3B948</accession>
<evidence type="ECO:0000313" key="2">
    <source>
        <dbReference type="Proteomes" id="UP000004430"/>
    </source>
</evidence>
<organism evidence="1 2">
    <name type="scientific">Yersinia pestis biovar Orientalis str. IP275</name>
    <dbReference type="NCBI Taxonomy" id="373665"/>
    <lineage>
        <taxon>Bacteria</taxon>
        <taxon>Pseudomonadati</taxon>
        <taxon>Pseudomonadota</taxon>
        <taxon>Gammaproteobacteria</taxon>
        <taxon>Enterobacterales</taxon>
        <taxon>Yersiniaceae</taxon>
        <taxon>Yersinia</taxon>
    </lineage>
</organism>
<dbReference type="Proteomes" id="UP000004430">
    <property type="component" value="Unassembled WGS sequence"/>
</dbReference>
<gene>
    <name evidence="1" type="ORF">YPIP275_1675</name>
</gene>
<reference evidence="1 2" key="1">
    <citation type="submission" date="2008-01" db="EMBL/GenBank/DDBJ databases">
        <title>Yersinia pestis Strain IP275 project at JCVI/TIGR.</title>
        <authorList>
            <person name="Ravel J."/>
            <person name="Eppinger M."/>
            <person name="Fricke W.F."/>
            <person name="Rosovitz M."/>
            <person name="Lindler L.E."/>
            <person name="Bearden S."/>
            <person name="Shriefer M."/>
        </authorList>
    </citation>
    <scope>NUCLEOTIDE SEQUENCE [LARGE SCALE GENOMIC DNA]</scope>
    <source>
        <strain evidence="1 2">IP275</strain>
    </source>
</reference>
<comment type="caution">
    <text evidence="1">The sequence shown here is derived from an EMBL/GenBank/DDBJ whole genome shotgun (WGS) entry which is preliminary data.</text>
</comment>
<name>A0AAV3B948_YERPE</name>
<sequence length="49" mass="5087">MLSAFAIGVNGNQASIVTNNNGFNIIGFNIVGLKTPVFNISYPCSALLA</sequence>
<dbReference type="AlphaFoldDB" id="A0AAV3B948"/>
<dbReference type="EMBL" id="AAOS02000021">
    <property type="protein sequence ID" value="EDR31499.1"/>
    <property type="molecule type" value="Genomic_DNA"/>
</dbReference>
<reference evidence="1 2" key="2">
    <citation type="submission" date="2010-03" db="EMBL/GenBank/DDBJ databases">
        <authorList>
            <person name="Payne S.H."/>
            <person name="Sutton G.G."/>
        </authorList>
    </citation>
    <scope>NUCLEOTIDE SEQUENCE [LARGE SCALE GENOMIC DNA]</scope>
    <source>
        <strain evidence="1 2">IP275</strain>
    </source>
</reference>
<evidence type="ECO:0000313" key="1">
    <source>
        <dbReference type="EMBL" id="EDR31499.1"/>
    </source>
</evidence>
<protein>
    <submittedName>
        <fullName evidence="1">Uncharacterized protein</fullName>
    </submittedName>
</protein>